<evidence type="ECO:0000256" key="3">
    <source>
        <dbReference type="ARBA" id="ARBA00022801"/>
    </source>
</evidence>
<comment type="caution">
    <text evidence="7">The sequence shown here is derived from an EMBL/GenBank/DDBJ whole genome shotgun (WGS) entry which is preliminary data.</text>
</comment>
<dbReference type="Pfam" id="PF03990">
    <property type="entry name" value="DUF348"/>
    <property type="match status" value="3"/>
</dbReference>
<keyword evidence="3" id="KW-0378">Hydrolase</keyword>
<evidence type="ECO:0000259" key="6">
    <source>
        <dbReference type="PROSITE" id="PS51109"/>
    </source>
</evidence>
<dbReference type="Gene3D" id="2.20.230.10">
    <property type="entry name" value="Resuscitation-promoting factor rpfb"/>
    <property type="match status" value="1"/>
</dbReference>
<keyword evidence="5" id="KW-0812">Transmembrane</keyword>
<dbReference type="InterPro" id="IPR023346">
    <property type="entry name" value="Lysozyme-like_dom_sf"/>
</dbReference>
<feature type="region of interest" description="Disordered" evidence="4">
    <location>
        <begin position="1"/>
        <end position="24"/>
    </location>
</feature>
<keyword evidence="5" id="KW-0472">Membrane</keyword>
<evidence type="ECO:0000313" key="7">
    <source>
        <dbReference type="EMBL" id="REH41803.1"/>
    </source>
</evidence>
<evidence type="ECO:0000256" key="2">
    <source>
        <dbReference type="ARBA" id="ARBA00022729"/>
    </source>
</evidence>
<dbReference type="PROSITE" id="PS51109">
    <property type="entry name" value="G5"/>
    <property type="match status" value="1"/>
</dbReference>
<dbReference type="Proteomes" id="UP000256269">
    <property type="component" value="Unassembled WGS sequence"/>
</dbReference>
<proteinExistence type="inferred from homology"/>
<dbReference type="SUPFAM" id="SSF53955">
    <property type="entry name" value="Lysozyme-like"/>
    <property type="match status" value="1"/>
</dbReference>
<dbReference type="SMART" id="SM01208">
    <property type="entry name" value="G5"/>
    <property type="match status" value="1"/>
</dbReference>
<evidence type="ECO:0000256" key="4">
    <source>
        <dbReference type="SAM" id="MobiDB-lite"/>
    </source>
</evidence>
<feature type="domain" description="G5" evidence="6">
    <location>
        <begin position="356"/>
        <end position="436"/>
    </location>
</feature>
<dbReference type="InterPro" id="IPR051933">
    <property type="entry name" value="Resuscitation_pf_RpfB"/>
</dbReference>
<dbReference type="Gene3D" id="1.10.530.10">
    <property type="match status" value="1"/>
</dbReference>
<dbReference type="Pfam" id="PF07501">
    <property type="entry name" value="G5"/>
    <property type="match status" value="1"/>
</dbReference>
<feature type="compositionally biased region" description="Basic residues" evidence="4">
    <location>
        <begin position="1"/>
        <end position="10"/>
    </location>
</feature>
<evidence type="ECO:0000256" key="5">
    <source>
        <dbReference type="SAM" id="Phobius"/>
    </source>
</evidence>
<dbReference type="PANTHER" id="PTHR39160:SF4">
    <property type="entry name" value="RESUSCITATION-PROMOTING FACTOR RPFB"/>
    <property type="match status" value="1"/>
</dbReference>
<evidence type="ECO:0000256" key="1">
    <source>
        <dbReference type="ARBA" id="ARBA00010830"/>
    </source>
</evidence>
<dbReference type="EMBL" id="QUNO01000011">
    <property type="protein sequence ID" value="REH41803.1"/>
    <property type="molecule type" value="Genomic_DNA"/>
</dbReference>
<organism evidence="7 8">
    <name type="scientific">Kutzneria buriramensis</name>
    <dbReference type="NCBI Taxonomy" id="1045776"/>
    <lineage>
        <taxon>Bacteria</taxon>
        <taxon>Bacillati</taxon>
        <taxon>Actinomycetota</taxon>
        <taxon>Actinomycetes</taxon>
        <taxon>Pseudonocardiales</taxon>
        <taxon>Pseudonocardiaceae</taxon>
        <taxon>Kutzneria</taxon>
    </lineage>
</organism>
<protein>
    <submittedName>
        <fullName evidence="7">Uncharacterized protein YabE (DUF348 family)</fullName>
    </submittedName>
</protein>
<name>A0A3E0HBJ9_9PSEU</name>
<gene>
    <name evidence="7" type="ORF">BCF44_111105</name>
</gene>
<sequence>MTGTGRHRRPRVDEAPTQVQSSQSFWAPHAGVAVAERQTSTWTAVRPDLDWDWDWEAELESTRQFVPGGAYVSTQDVMDVLGPDAQSILDSVDLELDQLLELMNAKTTVLPIIRDDHGPLTEGLAQCWEELEEGLEDRNLVPEPQRKTVVKTDQDNRSPWKRRFIKAAIMATLVSITGGGATALAMDKAVTVDVDGHEIMVHTYSGTVGEVLAKQGLSAGAHDSLMPSATSSIADGGKIVLNRGRMMTVSIDGVQQTQWVKSQTVADALREMNVKTANAKLSVDPSKQIPLSGMSIDLKTAKTVTISDGGNAPKQLTTYAVTIQELLKSLNVNLGADDNVSPAQDTKLATGAQITISRNGVTVVQEDQDIQPTVQTINDPTMDEGTTQVVDPGAAGKQTVTYRVTMHNGQQTDKQQIGVQILTPMKPKVVKNGTKPLPGDEVWDKIAFCESSGNWHINTGNGYYGGLQFNQPTWLSNGGADFAPRADLATREQQIAVADRVRAARGLEPWECAAKLGLI</sequence>
<reference evidence="7 8" key="1">
    <citation type="submission" date="2018-08" db="EMBL/GenBank/DDBJ databases">
        <title>Genomic Encyclopedia of Archaeal and Bacterial Type Strains, Phase II (KMG-II): from individual species to whole genera.</title>
        <authorList>
            <person name="Goeker M."/>
        </authorList>
    </citation>
    <scope>NUCLEOTIDE SEQUENCE [LARGE SCALE GENOMIC DNA]</scope>
    <source>
        <strain evidence="7 8">DSM 45791</strain>
    </source>
</reference>
<keyword evidence="2" id="KW-0732">Signal</keyword>
<dbReference type="InterPro" id="IPR011098">
    <property type="entry name" value="G5_dom"/>
</dbReference>
<dbReference type="InterPro" id="IPR007137">
    <property type="entry name" value="DUF348"/>
</dbReference>
<dbReference type="AlphaFoldDB" id="A0A3E0HBJ9"/>
<dbReference type="PANTHER" id="PTHR39160">
    <property type="entry name" value="CELL WALL-BINDING PROTEIN YOCH"/>
    <property type="match status" value="1"/>
</dbReference>
<comment type="similarity">
    <text evidence="1">Belongs to the transglycosylase family. Rpf subfamily.</text>
</comment>
<accession>A0A3E0HBJ9</accession>
<dbReference type="Pfam" id="PF06737">
    <property type="entry name" value="Transglycosylas"/>
    <property type="match status" value="1"/>
</dbReference>
<dbReference type="InterPro" id="IPR010618">
    <property type="entry name" value="RPF"/>
</dbReference>
<dbReference type="CDD" id="cd13925">
    <property type="entry name" value="RPF"/>
    <property type="match status" value="1"/>
</dbReference>
<feature type="transmembrane region" description="Helical" evidence="5">
    <location>
        <begin position="164"/>
        <end position="186"/>
    </location>
</feature>
<keyword evidence="8" id="KW-1185">Reference proteome</keyword>
<dbReference type="GO" id="GO:0016787">
    <property type="term" value="F:hydrolase activity"/>
    <property type="evidence" value="ECO:0007669"/>
    <property type="project" value="UniProtKB-KW"/>
</dbReference>
<keyword evidence="5" id="KW-1133">Transmembrane helix</keyword>
<evidence type="ECO:0000313" key="8">
    <source>
        <dbReference type="Proteomes" id="UP000256269"/>
    </source>
</evidence>